<reference evidence="1" key="1">
    <citation type="journal article" date="2022" name="bioRxiv">
        <title>Sequencing and chromosome-scale assembly of the giantPleurodeles waltlgenome.</title>
        <authorList>
            <person name="Brown T."/>
            <person name="Elewa A."/>
            <person name="Iarovenko S."/>
            <person name="Subramanian E."/>
            <person name="Araus A.J."/>
            <person name="Petzold A."/>
            <person name="Susuki M."/>
            <person name="Suzuki K.-i.T."/>
            <person name="Hayashi T."/>
            <person name="Toyoda A."/>
            <person name="Oliveira C."/>
            <person name="Osipova E."/>
            <person name="Leigh N.D."/>
            <person name="Simon A."/>
            <person name="Yun M.H."/>
        </authorList>
    </citation>
    <scope>NUCLEOTIDE SEQUENCE</scope>
    <source>
        <strain evidence="1">20211129_DDA</strain>
        <tissue evidence="1">Liver</tissue>
    </source>
</reference>
<gene>
    <name evidence="1" type="ORF">NDU88_002442</name>
</gene>
<keyword evidence="2" id="KW-1185">Reference proteome</keyword>
<evidence type="ECO:0000313" key="2">
    <source>
        <dbReference type="Proteomes" id="UP001066276"/>
    </source>
</evidence>
<comment type="caution">
    <text evidence="1">The sequence shown here is derived from an EMBL/GenBank/DDBJ whole genome shotgun (WGS) entry which is preliminary data.</text>
</comment>
<protein>
    <submittedName>
        <fullName evidence="1">Uncharacterized protein</fullName>
    </submittedName>
</protein>
<organism evidence="1 2">
    <name type="scientific">Pleurodeles waltl</name>
    <name type="common">Iberian ribbed newt</name>
    <dbReference type="NCBI Taxonomy" id="8319"/>
    <lineage>
        <taxon>Eukaryota</taxon>
        <taxon>Metazoa</taxon>
        <taxon>Chordata</taxon>
        <taxon>Craniata</taxon>
        <taxon>Vertebrata</taxon>
        <taxon>Euteleostomi</taxon>
        <taxon>Amphibia</taxon>
        <taxon>Batrachia</taxon>
        <taxon>Caudata</taxon>
        <taxon>Salamandroidea</taxon>
        <taxon>Salamandridae</taxon>
        <taxon>Pleurodelinae</taxon>
        <taxon>Pleurodeles</taxon>
    </lineage>
</organism>
<name>A0AAV7RDS9_PLEWA</name>
<dbReference type="EMBL" id="JANPWB010000009">
    <property type="protein sequence ID" value="KAJ1149635.1"/>
    <property type="molecule type" value="Genomic_DNA"/>
</dbReference>
<dbReference type="AlphaFoldDB" id="A0AAV7RDS9"/>
<sequence>MFMEERIVAVEEDVDTLKEQSATRDDQLTDVMWKLEDFENRPRRNNLRFLGIPEGREGSNKRLYMVNLLRGAFPELGSWDWENELQ</sequence>
<evidence type="ECO:0000313" key="1">
    <source>
        <dbReference type="EMBL" id="KAJ1149635.1"/>
    </source>
</evidence>
<proteinExistence type="predicted"/>
<dbReference type="Proteomes" id="UP001066276">
    <property type="component" value="Chromosome 5"/>
</dbReference>
<accession>A0AAV7RDS9</accession>